<feature type="transmembrane region" description="Helical" evidence="7">
    <location>
        <begin position="104"/>
        <end position="126"/>
    </location>
</feature>
<evidence type="ECO:0000256" key="6">
    <source>
        <dbReference type="ARBA" id="ARBA00023136"/>
    </source>
</evidence>
<dbReference type="SUPFAM" id="SSF103473">
    <property type="entry name" value="MFS general substrate transporter"/>
    <property type="match status" value="1"/>
</dbReference>
<dbReference type="InterPro" id="IPR011701">
    <property type="entry name" value="MFS"/>
</dbReference>
<organism evidence="10 11">
    <name type="scientific">Thioclava kandeliae</name>
    <dbReference type="NCBI Taxonomy" id="3070818"/>
    <lineage>
        <taxon>Bacteria</taxon>
        <taxon>Pseudomonadati</taxon>
        <taxon>Pseudomonadota</taxon>
        <taxon>Alphaproteobacteria</taxon>
        <taxon>Rhodobacterales</taxon>
        <taxon>Paracoccaceae</taxon>
        <taxon>Thioclava</taxon>
    </lineage>
</organism>
<dbReference type="EMBL" id="JAYWLC010000013">
    <property type="protein sequence ID" value="MER5172977.1"/>
    <property type="molecule type" value="Genomic_DNA"/>
</dbReference>
<feature type="signal peptide" evidence="8">
    <location>
        <begin position="1"/>
        <end position="30"/>
    </location>
</feature>
<keyword evidence="2" id="KW-0813">Transport</keyword>
<evidence type="ECO:0000313" key="11">
    <source>
        <dbReference type="Proteomes" id="UP001438953"/>
    </source>
</evidence>
<feature type="transmembrane region" description="Helical" evidence="7">
    <location>
        <begin position="372"/>
        <end position="389"/>
    </location>
</feature>
<comment type="caution">
    <text evidence="10">The sequence shown here is derived from an EMBL/GenBank/DDBJ whole genome shotgun (WGS) entry which is preliminary data.</text>
</comment>
<dbReference type="InterPro" id="IPR050171">
    <property type="entry name" value="MFS_Transporters"/>
</dbReference>
<dbReference type="PROSITE" id="PS50850">
    <property type="entry name" value="MFS"/>
    <property type="match status" value="1"/>
</dbReference>
<feature type="transmembrane region" description="Helical" evidence="7">
    <location>
        <begin position="340"/>
        <end position="366"/>
    </location>
</feature>
<evidence type="ECO:0000256" key="2">
    <source>
        <dbReference type="ARBA" id="ARBA00022448"/>
    </source>
</evidence>
<evidence type="ECO:0000256" key="1">
    <source>
        <dbReference type="ARBA" id="ARBA00004651"/>
    </source>
</evidence>
<evidence type="ECO:0000256" key="7">
    <source>
        <dbReference type="SAM" id="Phobius"/>
    </source>
</evidence>
<keyword evidence="6 7" id="KW-0472">Membrane</keyword>
<reference evidence="10 11" key="2">
    <citation type="submission" date="2024-06" db="EMBL/GenBank/DDBJ databases">
        <title>Thioclava kandeliae sp. nov. from a rhizosphere soil sample of Kandelia candel in a mangrove.</title>
        <authorList>
            <person name="Mu T."/>
        </authorList>
    </citation>
    <scope>NUCLEOTIDE SEQUENCE [LARGE SCALE GENOMIC DNA]</scope>
    <source>
        <strain evidence="10 11">CPCC 100088</strain>
    </source>
</reference>
<keyword evidence="4 7" id="KW-0812">Transmembrane</keyword>
<comment type="subcellular location">
    <subcellularLocation>
        <location evidence="1">Cell membrane</location>
        <topology evidence="1">Multi-pass membrane protein</topology>
    </subcellularLocation>
</comment>
<accession>A0ABV1SJA1</accession>
<feature type="transmembrane region" description="Helical" evidence="7">
    <location>
        <begin position="44"/>
        <end position="67"/>
    </location>
</feature>
<dbReference type="Pfam" id="PF07690">
    <property type="entry name" value="MFS_1"/>
    <property type="match status" value="1"/>
</dbReference>
<gene>
    <name evidence="10" type="ORF">VSX56_14455</name>
</gene>
<feature type="transmembrane region" description="Helical" evidence="7">
    <location>
        <begin position="278"/>
        <end position="298"/>
    </location>
</feature>
<dbReference type="RefSeq" id="WP_350938109.1">
    <property type="nucleotide sequence ID" value="NZ_JAYWLC010000013.1"/>
</dbReference>
<feature type="transmembrane region" description="Helical" evidence="7">
    <location>
        <begin position="304"/>
        <end position="328"/>
    </location>
</feature>
<evidence type="ECO:0000313" key="10">
    <source>
        <dbReference type="EMBL" id="MER5172977.1"/>
    </source>
</evidence>
<feature type="domain" description="Major facilitator superfamily (MFS) profile" evidence="9">
    <location>
        <begin position="13"/>
        <end position="394"/>
    </location>
</feature>
<feature type="transmembrane region" description="Helical" evidence="7">
    <location>
        <begin position="138"/>
        <end position="160"/>
    </location>
</feature>
<evidence type="ECO:0000256" key="8">
    <source>
        <dbReference type="SAM" id="SignalP"/>
    </source>
</evidence>
<evidence type="ECO:0000259" key="9">
    <source>
        <dbReference type="PROSITE" id="PS50850"/>
    </source>
</evidence>
<protein>
    <submittedName>
        <fullName evidence="10">MFS transporter</fullName>
    </submittedName>
</protein>
<proteinExistence type="predicted"/>
<feature type="transmembrane region" description="Helical" evidence="7">
    <location>
        <begin position="166"/>
        <end position="188"/>
    </location>
</feature>
<keyword evidence="8" id="KW-0732">Signal</keyword>
<dbReference type="InterPro" id="IPR036259">
    <property type="entry name" value="MFS_trans_sf"/>
</dbReference>
<evidence type="ECO:0000256" key="3">
    <source>
        <dbReference type="ARBA" id="ARBA00022475"/>
    </source>
</evidence>
<dbReference type="PANTHER" id="PTHR23517">
    <property type="entry name" value="RESISTANCE PROTEIN MDTM, PUTATIVE-RELATED-RELATED"/>
    <property type="match status" value="1"/>
</dbReference>
<feature type="transmembrane region" description="Helical" evidence="7">
    <location>
        <begin position="254"/>
        <end position="271"/>
    </location>
</feature>
<dbReference type="Gene3D" id="1.20.1250.20">
    <property type="entry name" value="MFS general substrate transporter like domains"/>
    <property type="match status" value="1"/>
</dbReference>
<feature type="transmembrane region" description="Helical" evidence="7">
    <location>
        <begin position="79"/>
        <end position="98"/>
    </location>
</feature>
<dbReference type="InterPro" id="IPR020846">
    <property type="entry name" value="MFS_dom"/>
</dbReference>
<dbReference type="Proteomes" id="UP001438953">
    <property type="component" value="Unassembled WGS sequence"/>
</dbReference>
<feature type="chain" id="PRO_5045335182" evidence="8">
    <location>
        <begin position="31"/>
        <end position="396"/>
    </location>
</feature>
<name>A0ABV1SJA1_9RHOB</name>
<keyword evidence="5 7" id="KW-1133">Transmembrane helix</keyword>
<feature type="transmembrane region" description="Helical" evidence="7">
    <location>
        <begin position="215"/>
        <end position="234"/>
    </location>
</feature>
<sequence length="396" mass="40773">MFAIRQPLARPASFTLAALGSALVMASASAPSPFYPQLQAQIGFSPVVLTGIFAIYAITLLATLLTFGSASDHLGRRPMLSLGFLLLAVFALIFSQAHSVGGLVLARALQGVAGGLLLSTLSAAIVDLEPTDRPGLAAICNSTLPLAGLALGALLAGGAIDMSSLALHPFFIGLSLISVLFAAGVWLWPETSPRHEGLVSALRPRVRIPDNARPVFWRVAPALFATWATGGFYLSLGVSISSHVFGLTHGLEQGAVVTALAGTGAAACFFARHISASATLRLGIVALASGTLLTLIAVQQGSLWAYLVALPFAGIGFGTCFYGAVRSLAPLAEPHERGELFAAIFTLSYLAFGVPVVIAGALVSTFGLTTTTIGYGVVIIAMALIAMCARSDAQGR</sequence>
<keyword evidence="11" id="KW-1185">Reference proteome</keyword>
<evidence type="ECO:0000256" key="4">
    <source>
        <dbReference type="ARBA" id="ARBA00022692"/>
    </source>
</evidence>
<keyword evidence="3" id="KW-1003">Cell membrane</keyword>
<reference evidence="10 11" key="1">
    <citation type="submission" date="2024-01" db="EMBL/GenBank/DDBJ databases">
        <authorList>
            <person name="Deng Y."/>
            <person name="Su J."/>
        </authorList>
    </citation>
    <scope>NUCLEOTIDE SEQUENCE [LARGE SCALE GENOMIC DNA]</scope>
    <source>
        <strain evidence="10 11">CPCC 100088</strain>
    </source>
</reference>
<evidence type="ECO:0000256" key="5">
    <source>
        <dbReference type="ARBA" id="ARBA00022989"/>
    </source>
</evidence>
<dbReference type="PANTHER" id="PTHR23517:SF13">
    <property type="entry name" value="MAJOR FACILITATOR SUPERFAMILY MFS_1"/>
    <property type="match status" value="1"/>
</dbReference>